<accession>A0ABY6YYD1</accession>
<reference evidence="2" key="1">
    <citation type="submission" date="2022-08" db="EMBL/GenBank/DDBJ databases">
        <title>Alicyclobacillus dauci DSM2870, complete genome.</title>
        <authorList>
            <person name="Wang Q."/>
            <person name="Cai R."/>
            <person name="Wang Z."/>
        </authorList>
    </citation>
    <scope>NUCLEOTIDE SEQUENCE</scope>
    <source>
        <strain evidence="2">DSM 28700</strain>
    </source>
</reference>
<name>A0ABY6YYD1_9BACL</name>
<dbReference type="Pfam" id="PF01476">
    <property type="entry name" value="LysM"/>
    <property type="match status" value="2"/>
</dbReference>
<dbReference type="PROSITE" id="PS51782">
    <property type="entry name" value="LYSM"/>
    <property type="match status" value="2"/>
</dbReference>
<proteinExistence type="predicted"/>
<sequence length="282" mass="30167">MGFSKFGIGAVTATAVMGLGLTTVFAGTGTLTVHPGDTLWKIAHARNIPLESLERANPSINPYNMLVGTVLQLPNEGNTYTVQQNDTLWTIAKQFNVSPSSLRAANPSLNPVNLLVGTQVVIPTKAAPFSKPVAHTSAKAAPVKVTAQNPAHSARVSTVNQQDLYWLEHVISAEANAEPLEAQIAVGDVILHRMQAGGYGHTVKDVVFQISNGHYQFTSVANGFIYHTPTALSDQAALDVLQNHQDVIPGAMVFYNPAKTPAGSWVWSQPTIRQIGNLVFAK</sequence>
<dbReference type="RefSeq" id="WP_268042687.1">
    <property type="nucleotide sequence ID" value="NZ_CP104064.1"/>
</dbReference>
<dbReference type="Gene3D" id="3.10.350.10">
    <property type="entry name" value="LysM domain"/>
    <property type="match status" value="2"/>
</dbReference>
<dbReference type="InterPro" id="IPR036779">
    <property type="entry name" value="LysM_dom_sf"/>
</dbReference>
<feature type="domain" description="LysM" evidence="1">
    <location>
        <begin position="29"/>
        <end position="73"/>
    </location>
</feature>
<dbReference type="InterPro" id="IPR018392">
    <property type="entry name" value="LysM"/>
</dbReference>
<dbReference type="Pfam" id="PF07486">
    <property type="entry name" value="Hydrolase_2"/>
    <property type="match status" value="1"/>
</dbReference>
<dbReference type="InterPro" id="IPR042047">
    <property type="entry name" value="SleB_dom1"/>
</dbReference>
<organism evidence="2 3">
    <name type="scientific">Alicyclobacillus dauci</name>
    <dbReference type="NCBI Taxonomy" id="1475485"/>
    <lineage>
        <taxon>Bacteria</taxon>
        <taxon>Bacillati</taxon>
        <taxon>Bacillota</taxon>
        <taxon>Bacilli</taxon>
        <taxon>Bacillales</taxon>
        <taxon>Alicyclobacillaceae</taxon>
        <taxon>Alicyclobacillus</taxon>
    </lineage>
</organism>
<dbReference type="SMART" id="SM00257">
    <property type="entry name" value="LysM"/>
    <property type="match status" value="2"/>
</dbReference>
<dbReference type="SUPFAM" id="SSF54106">
    <property type="entry name" value="LysM domain"/>
    <property type="match status" value="2"/>
</dbReference>
<dbReference type="PANTHER" id="PTHR33734">
    <property type="entry name" value="LYSM DOMAIN-CONTAINING GPI-ANCHORED PROTEIN 2"/>
    <property type="match status" value="1"/>
</dbReference>
<protein>
    <submittedName>
        <fullName evidence="2">LysM peptidoglycan-binding domain-containing protein</fullName>
    </submittedName>
</protein>
<keyword evidence="3" id="KW-1185">Reference proteome</keyword>
<dbReference type="Gene3D" id="6.20.240.60">
    <property type="match status" value="1"/>
</dbReference>
<feature type="domain" description="LysM" evidence="1">
    <location>
        <begin position="78"/>
        <end position="122"/>
    </location>
</feature>
<evidence type="ECO:0000313" key="2">
    <source>
        <dbReference type="EMBL" id="WAH35437.1"/>
    </source>
</evidence>
<dbReference type="Gene3D" id="1.10.10.2520">
    <property type="entry name" value="Cell wall hydrolase SleB, domain 1"/>
    <property type="match status" value="1"/>
</dbReference>
<dbReference type="EMBL" id="CP104064">
    <property type="protein sequence ID" value="WAH35437.1"/>
    <property type="molecule type" value="Genomic_DNA"/>
</dbReference>
<gene>
    <name evidence="2" type="ORF">NZD86_14140</name>
</gene>
<dbReference type="Proteomes" id="UP001164803">
    <property type="component" value="Chromosome"/>
</dbReference>
<evidence type="ECO:0000313" key="3">
    <source>
        <dbReference type="Proteomes" id="UP001164803"/>
    </source>
</evidence>
<dbReference type="PANTHER" id="PTHR33734:SF22">
    <property type="entry name" value="MEMBRANE-BOUND LYTIC MUREIN TRANSGLYCOSYLASE D"/>
    <property type="match status" value="1"/>
</dbReference>
<evidence type="ECO:0000259" key="1">
    <source>
        <dbReference type="PROSITE" id="PS51782"/>
    </source>
</evidence>
<dbReference type="CDD" id="cd00118">
    <property type="entry name" value="LysM"/>
    <property type="match status" value="2"/>
</dbReference>
<dbReference type="InterPro" id="IPR011105">
    <property type="entry name" value="Cell_wall_hydrolase_SleB"/>
</dbReference>